<feature type="region of interest" description="Disordered" evidence="6">
    <location>
        <begin position="1"/>
        <end position="23"/>
    </location>
</feature>
<feature type="region of interest" description="Disordered" evidence="6">
    <location>
        <begin position="65"/>
        <end position="93"/>
    </location>
</feature>
<comment type="similarity">
    <text evidence="2">Belongs to the transposase mutator family.</text>
</comment>
<evidence type="ECO:0000256" key="6">
    <source>
        <dbReference type="SAM" id="MobiDB-lite"/>
    </source>
</evidence>
<sequence length="93" mass="10134">MSETAVESLSMNELPAEPDRSMTDEQLISMLVTRARSEGLQLTGEGGLLQQLTKRVLESALEGEITDHLGYDRHDPAGKNSGNSRNAAAPRPW</sequence>
<evidence type="ECO:0000313" key="8">
    <source>
        <dbReference type="Proteomes" id="UP000565579"/>
    </source>
</evidence>
<comment type="caution">
    <text evidence="7">The sequence shown here is derived from an EMBL/GenBank/DDBJ whole genome shotgun (WGS) entry which is preliminary data.</text>
</comment>
<dbReference type="InterPro" id="IPR001207">
    <property type="entry name" value="Transposase_mutator"/>
</dbReference>
<evidence type="ECO:0000256" key="2">
    <source>
        <dbReference type="ARBA" id="ARBA00010961"/>
    </source>
</evidence>
<evidence type="ECO:0000256" key="1">
    <source>
        <dbReference type="ARBA" id="ARBA00002190"/>
    </source>
</evidence>
<accession>A0A7X0U2Z5</accession>
<dbReference type="GO" id="GO:0004803">
    <property type="term" value="F:transposase activity"/>
    <property type="evidence" value="ECO:0007669"/>
    <property type="project" value="InterPro"/>
</dbReference>
<gene>
    <name evidence="7" type="ORF">HD593_008162</name>
</gene>
<name>A0A7X0U2Z5_9ACTN</name>
<protein>
    <recommendedName>
        <fullName evidence="9">IS256 family transposase</fullName>
    </recommendedName>
</protein>
<dbReference type="Pfam" id="PF00872">
    <property type="entry name" value="Transposase_mut"/>
    <property type="match status" value="1"/>
</dbReference>
<evidence type="ECO:0000313" key="7">
    <source>
        <dbReference type="EMBL" id="MBB6553367.1"/>
    </source>
</evidence>
<keyword evidence="5" id="KW-0233">DNA recombination</keyword>
<comment type="function">
    <text evidence="1">Required for the transposition of the insertion element.</text>
</comment>
<reference evidence="7 8" key="1">
    <citation type="submission" date="2020-08" db="EMBL/GenBank/DDBJ databases">
        <title>Sequencing the genomes of 1000 actinobacteria strains.</title>
        <authorList>
            <person name="Klenk H.-P."/>
        </authorList>
    </citation>
    <scope>NUCLEOTIDE SEQUENCE [LARGE SCALE GENOMIC DNA]</scope>
    <source>
        <strain evidence="7 8">DSM 43768</strain>
    </source>
</reference>
<keyword evidence="3" id="KW-0815">Transposition</keyword>
<keyword evidence="4" id="KW-0238">DNA-binding</keyword>
<evidence type="ECO:0000256" key="4">
    <source>
        <dbReference type="ARBA" id="ARBA00023125"/>
    </source>
</evidence>
<evidence type="ECO:0000256" key="3">
    <source>
        <dbReference type="ARBA" id="ARBA00022578"/>
    </source>
</evidence>
<dbReference type="AlphaFoldDB" id="A0A7X0U2Z5"/>
<keyword evidence="8" id="KW-1185">Reference proteome</keyword>
<evidence type="ECO:0008006" key="9">
    <source>
        <dbReference type="Google" id="ProtNLM"/>
    </source>
</evidence>
<dbReference type="GO" id="GO:0006313">
    <property type="term" value="P:DNA transposition"/>
    <property type="evidence" value="ECO:0007669"/>
    <property type="project" value="InterPro"/>
</dbReference>
<dbReference type="GO" id="GO:0003677">
    <property type="term" value="F:DNA binding"/>
    <property type="evidence" value="ECO:0007669"/>
    <property type="project" value="UniProtKB-KW"/>
</dbReference>
<feature type="compositionally biased region" description="Basic and acidic residues" evidence="6">
    <location>
        <begin position="65"/>
        <end position="77"/>
    </location>
</feature>
<feature type="compositionally biased region" description="Polar residues" evidence="6">
    <location>
        <begin position="1"/>
        <end position="11"/>
    </location>
</feature>
<organism evidence="7 8">
    <name type="scientific">Nonomuraea rubra</name>
    <dbReference type="NCBI Taxonomy" id="46180"/>
    <lineage>
        <taxon>Bacteria</taxon>
        <taxon>Bacillati</taxon>
        <taxon>Actinomycetota</taxon>
        <taxon>Actinomycetes</taxon>
        <taxon>Streptosporangiales</taxon>
        <taxon>Streptosporangiaceae</taxon>
        <taxon>Nonomuraea</taxon>
    </lineage>
</organism>
<dbReference type="EMBL" id="JACHMI010000001">
    <property type="protein sequence ID" value="MBB6553367.1"/>
    <property type="molecule type" value="Genomic_DNA"/>
</dbReference>
<dbReference type="Proteomes" id="UP000565579">
    <property type="component" value="Unassembled WGS sequence"/>
</dbReference>
<evidence type="ECO:0000256" key="5">
    <source>
        <dbReference type="ARBA" id="ARBA00023172"/>
    </source>
</evidence>
<proteinExistence type="inferred from homology"/>